<proteinExistence type="predicted"/>
<evidence type="ECO:0000313" key="2">
    <source>
        <dbReference type="Proteomes" id="UP001283361"/>
    </source>
</evidence>
<sequence>MDLLRVGAGQTHARVELDKLMHSALRNTLRLNGEWPGRGEVMAQAPDLVLTSVFCQDGQLLIWSRLPQ</sequence>
<comment type="caution">
    <text evidence="1">The sequence shown here is derived from an EMBL/GenBank/DDBJ whole genome shotgun (WGS) entry which is preliminary data.</text>
</comment>
<dbReference type="EMBL" id="JAWDGP010004860">
    <property type="protein sequence ID" value="KAK3761663.1"/>
    <property type="molecule type" value="Genomic_DNA"/>
</dbReference>
<dbReference type="Proteomes" id="UP001283361">
    <property type="component" value="Unassembled WGS sequence"/>
</dbReference>
<protein>
    <submittedName>
        <fullName evidence="1">Uncharacterized protein</fullName>
    </submittedName>
</protein>
<dbReference type="AlphaFoldDB" id="A0AAE0Z2H2"/>
<reference evidence="1" key="1">
    <citation type="journal article" date="2023" name="G3 (Bethesda)">
        <title>A reference genome for the long-term kleptoplast-retaining sea slug Elysia crispata morphotype clarki.</title>
        <authorList>
            <person name="Eastman K.E."/>
            <person name="Pendleton A.L."/>
            <person name="Shaikh M.A."/>
            <person name="Suttiyut T."/>
            <person name="Ogas R."/>
            <person name="Tomko P."/>
            <person name="Gavelis G."/>
            <person name="Widhalm J.R."/>
            <person name="Wisecaver J.H."/>
        </authorList>
    </citation>
    <scope>NUCLEOTIDE SEQUENCE</scope>
    <source>
        <strain evidence="1">ECLA1</strain>
    </source>
</reference>
<gene>
    <name evidence="1" type="ORF">RRG08_048057</name>
</gene>
<name>A0AAE0Z2H2_9GAST</name>
<accession>A0AAE0Z2H2</accession>
<organism evidence="1 2">
    <name type="scientific">Elysia crispata</name>
    <name type="common">lettuce slug</name>
    <dbReference type="NCBI Taxonomy" id="231223"/>
    <lineage>
        <taxon>Eukaryota</taxon>
        <taxon>Metazoa</taxon>
        <taxon>Spiralia</taxon>
        <taxon>Lophotrochozoa</taxon>
        <taxon>Mollusca</taxon>
        <taxon>Gastropoda</taxon>
        <taxon>Heterobranchia</taxon>
        <taxon>Euthyneura</taxon>
        <taxon>Panpulmonata</taxon>
        <taxon>Sacoglossa</taxon>
        <taxon>Placobranchoidea</taxon>
        <taxon>Plakobranchidae</taxon>
        <taxon>Elysia</taxon>
    </lineage>
</organism>
<evidence type="ECO:0000313" key="1">
    <source>
        <dbReference type="EMBL" id="KAK3761663.1"/>
    </source>
</evidence>
<keyword evidence="2" id="KW-1185">Reference proteome</keyword>